<dbReference type="PANTHER" id="PTHR23120">
    <property type="entry name" value="MAESTRO-RELATED HEAT DOMAIN-CONTAINING"/>
    <property type="match status" value="1"/>
</dbReference>
<gene>
    <name evidence="1" type="ORF">Scep_012673</name>
</gene>
<sequence length="101" mass="11131">MLSRLLHVRLPTAKQAVITAIDLLGCAVITAAESGASFPLKRRDLMLDYILTLMGREESDGYPGSNLELLHTGWFIARCHILSEDLLSICLACKFPSRSVD</sequence>
<reference evidence="1 2" key="1">
    <citation type="submission" date="2024-01" db="EMBL/GenBank/DDBJ databases">
        <title>Genome assemblies of Stephania.</title>
        <authorList>
            <person name="Yang L."/>
        </authorList>
    </citation>
    <scope>NUCLEOTIDE SEQUENCE [LARGE SCALE GENOMIC DNA]</scope>
    <source>
        <strain evidence="1">JXDWG</strain>
        <tissue evidence="1">Leaf</tissue>
    </source>
</reference>
<protein>
    <submittedName>
        <fullName evidence="1">Uncharacterized protein</fullName>
    </submittedName>
</protein>
<proteinExistence type="predicted"/>
<dbReference type="PANTHER" id="PTHR23120:SF0">
    <property type="entry name" value="MAESTRO HEAT-LIKE REPEAT FAMILY MEMBER 1"/>
    <property type="match status" value="1"/>
</dbReference>
<organism evidence="1 2">
    <name type="scientific">Stephania cephalantha</name>
    <dbReference type="NCBI Taxonomy" id="152367"/>
    <lineage>
        <taxon>Eukaryota</taxon>
        <taxon>Viridiplantae</taxon>
        <taxon>Streptophyta</taxon>
        <taxon>Embryophyta</taxon>
        <taxon>Tracheophyta</taxon>
        <taxon>Spermatophyta</taxon>
        <taxon>Magnoliopsida</taxon>
        <taxon>Ranunculales</taxon>
        <taxon>Menispermaceae</taxon>
        <taxon>Menispermoideae</taxon>
        <taxon>Cissampelideae</taxon>
        <taxon>Stephania</taxon>
    </lineage>
</organism>
<dbReference type="Proteomes" id="UP001419268">
    <property type="component" value="Unassembled WGS sequence"/>
</dbReference>
<evidence type="ECO:0000313" key="2">
    <source>
        <dbReference type="Proteomes" id="UP001419268"/>
    </source>
</evidence>
<dbReference type="InterPro" id="IPR045206">
    <property type="entry name" value="Maestro_heat-like_prot"/>
</dbReference>
<name>A0AAP0JGE0_9MAGN</name>
<keyword evidence="2" id="KW-1185">Reference proteome</keyword>
<dbReference type="EMBL" id="JBBNAG010000005">
    <property type="protein sequence ID" value="KAK9133145.1"/>
    <property type="molecule type" value="Genomic_DNA"/>
</dbReference>
<dbReference type="GO" id="GO:0005737">
    <property type="term" value="C:cytoplasm"/>
    <property type="evidence" value="ECO:0007669"/>
    <property type="project" value="TreeGrafter"/>
</dbReference>
<dbReference type="AlphaFoldDB" id="A0AAP0JGE0"/>
<accession>A0AAP0JGE0</accession>
<evidence type="ECO:0000313" key="1">
    <source>
        <dbReference type="EMBL" id="KAK9133145.1"/>
    </source>
</evidence>
<comment type="caution">
    <text evidence="1">The sequence shown here is derived from an EMBL/GenBank/DDBJ whole genome shotgun (WGS) entry which is preliminary data.</text>
</comment>